<name>A0A2H1W7D7_SPOFR</name>
<sequence>MEHNVTEQTYHHLISNRRRSWTLETPEALQMHYRPFDGVVIYARCERWCGDLAVQQARSAMERRKLRPVSATVPLTGARLTHIDTVYIARYILYTSSDSLSLNLGLNASKQSDDLMVSDRRRPWTPETPEVLQYKGLEKLVKLVCGNNPVEPNLLC</sequence>
<evidence type="ECO:0000313" key="1">
    <source>
        <dbReference type="EMBL" id="SOQ48991.1"/>
    </source>
</evidence>
<protein>
    <submittedName>
        <fullName evidence="1">SFRICE_009750</fullName>
    </submittedName>
</protein>
<proteinExistence type="predicted"/>
<organism evidence="1">
    <name type="scientific">Spodoptera frugiperda</name>
    <name type="common">Fall armyworm</name>
    <dbReference type="NCBI Taxonomy" id="7108"/>
    <lineage>
        <taxon>Eukaryota</taxon>
        <taxon>Metazoa</taxon>
        <taxon>Ecdysozoa</taxon>
        <taxon>Arthropoda</taxon>
        <taxon>Hexapoda</taxon>
        <taxon>Insecta</taxon>
        <taxon>Pterygota</taxon>
        <taxon>Neoptera</taxon>
        <taxon>Endopterygota</taxon>
        <taxon>Lepidoptera</taxon>
        <taxon>Glossata</taxon>
        <taxon>Ditrysia</taxon>
        <taxon>Noctuoidea</taxon>
        <taxon>Noctuidae</taxon>
        <taxon>Amphipyrinae</taxon>
        <taxon>Spodoptera</taxon>
    </lineage>
</organism>
<dbReference type="EMBL" id="ODYU01006801">
    <property type="protein sequence ID" value="SOQ48991.1"/>
    <property type="molecule type" value="Genomic_DNA"/>
</dbReference>
<reference evidence="1" key="1">
    <citation type="submission" date="2016-07" db="EMBL/GenBank/DDBJ databases">
        <authorList>
            <person name="Bretaudeau A."/>
        </authorList>
    </citation>
    <scope>NUCLEOTIDE SEQUENCE</scope>
    <source>
        <strain evidence="1">Rice</strain>
        <tissue evidence="1">Whole body</tissue>
    </source>
</reference>
<dbReference type="AlphaFoldDB" id="A0A2H1W7D7"/>
<accession>A0A2H1W7D7</accession>
<gene>
    <name evidence="1" type="ORF">SFRICE_009750</name>
</gene>